<keyword evidence="12" id="KW-0573">Peptidoglycan synthesis</keyword>
<evidence type="ECO:0000256" key="12">
    <source>
        <dbReference type="ARBA" id="ARBA00022984"/>
    </source>
</evidence>
<evidence type="ECO:0000256" key="6">
    <source>
        <dbReference type="ARBA" id="ARBA00022645"/>
    </source>
</evidence>
<evidence type="ECO:0000256" key="9">
    <source>
        <dbReference type="ARBA" id="ARBA00022679"/>
    </source>
</evidence>
<feature type="domain" description="Glycosyl transferase family 51" evidence="20">
    <location>
        <begin position="67"/>
        <end position="239"/>
    </location>
</feature>
<keyword evidence="5" id="KW-1003">Cell membrane</keyword>
<name>A0A0F3GX82_9BACT</name>
<keyword evidence="13 18" id="KW-0472">Membrane</keyword>
<evidence type="ECO:0000256" key="7">
    <source>
        <dbReference type="ARBA" id="ARBA00022670"/>
    </source>
</evidence>
<keyword evidence="9" id="KW-0808">Transferase</keyword>
<evidence type="ECO:0000256" key="15">
    <source>
        <dbReference type="ARBA" id="ARBA00023316"/>
    </source>
</evidence>
<dbReference type="PANTHER" id="PTHR32282">
    <property type="entry name" value="BINDING PROTEIN TRANSPEPTIDASE, PUTATIVE-RELATED"/>
    <property type="match status" value="1"/>
</dbReference>
<keyword evidence="15" id="KW-0961">Cell wall biogenesis/degradation</keyword>
<evidence type="ECO:0000256" key="5">
    <source>
        <dbReference type="ARBA" id="ARBA00022475"/>
    </source>
</evidence>
<dbReference type="GO" id="GO:0008955">
    <property type="term" value="F:peptidoglycan glycosyltransferase activity"/>
    <property type="evidence" value="ECO:0007669"/>
    <property type="project" value="UniProtKB-EC"/>
</dbReference>
<dbReference type="InterPro" id="IPR001264">
    <property type="entry name" value="Glyco_trans_51"/>
</dbReference>
<keyword evidence="18" id="KW-0812">Transmembrane</keyword>
<keyword evidence="11" id="KW-0133">Cell shape</keyword>
<dbReference type="SUPFAM" id="SSF56601">
    <property type="entry name" value="beta-lactamase/transpeptidase-like"/>
    <property type="match status" value="1"/>
</dbReference>
<dbReference type="Proteomes" id="UP000033423">
    <property type="component" value="Unassembled WGS sequence"/>
</dbReference>
<dbReference type="GO" id="GO:0006508">
    <property type="term" value="P:proteolysis"/>
    <property type="evidence" value="ECO:0007669"/>
    <property type="project" value="UniProtKB-KW"/>
</dbReference>
<dbReference type="GO" id="GO:0030288">
    <property type="term" value="C:outer membrane-bounded periplasmic space"/>
    <property type="evidence" value="ECO:0007669"/>
    <property type="project" value="TreeGrafter"/>
</dbReference>
<dbReference type="AlphaFoldDB" id="A0A0F3GX82"/>
<dbReference type="GO" id="GO:0005886">
    <property type="term" value="C:plasma membrane"/>
    <property type="evidence" value="ECO:0007669"/>
    <property type="project" value="UniProtKB-SubCell"/>
</dbReference>
<evidence type="ECO:0000256" key="14">
    <source>
        <dbReference type="ARBA" id="ARBA00023268"/>
    </source>
</evidence>
<keyword evidence="14" id="KW-0511">Multifunctional enzyme</keyword>
<dbReference type="PATRIC" id="fig|29290.4.peg.1723"/>
<dbReference type="Gene3D" id="3.40.710.10">
    <property type="entry name" value="DD-peptidase/beta-lactamase superfamily"/>
    <property type="match status" value="1"/>
</dbReference>
<feature type="domain" description="Penicillin-binding protein transpeptidase" evidence="19">
    <location>
        <begin position="330"/>
        <end position="564"/>
    </location>
</feature>
<dbReference type="GO" id="GO:0008658">
    <property type="term" value="F:penicillin binding"/>
    <property type="evidence" value="ECO:0007669"/>
    <property type="project" value="InterPro"/>
</dbReference>
<evidence type="ECO:0000256" key="18">
    <source>
        <dbReference type="SAM" id="Phobius"/>
    </source>
</evidence>
<organism evidence="21 22">
    <name type="scientific">Candidatus Magnetobacterium bavaricum</name>
    <dbReference type="NCBI Taxonomy" id="29290"/>
    <lineage>
        <taxon>Bacteria</taxon>
        <taxon>Pseudomonadati</taxon>
        <taxon>Nitrospirota</taxon>
        <taxon>Thermodesulfovibrionia</taxon>
        <taxon>Thermodesulfovibrionales</taxon>
        <taxon>Candidatus Magnetobacteriaceae</taxon>
        <taxon>Candidatus Magnetobacterium</taxon>
    </lineage>
</organism>
<dbReference type="InterPro" id="IPR012338">
    <property type="entry name" value="Beta-lactam/transpept-like"/>
</dbReference>
<feature type="transmembrane region" description="Helical" evidence="18">
    <location>
        <begin position="16"/>
        <end position="40"/>
    </location>
</feature>
<keyword evidence="10" id="KW-0378">Hydrolase</keyword>
<dbReference type="GO" id="GO:0009002">
    <property type="term" value="F:serine-type D-Ala-D-Ala carboxypeptidase activity"/>
    <property type="evidence" value="ECO:0007669"/>
    <property type="project" value="UniProtKB-EC"/>
</dbReference>
<reference evidence="21 22" key="1">
    <citation type="submission" date="2015-02" db="EMBL/GenBank/DDBJ databases">
        <title>Single-cell genomics of uncultivated deep-branching MTB reveals a conserved set of magnetosome genes.</title>
        <authorList>
            <person name="Kolinko S."/>
            <person name="Richter M."/>
            <person name="Glockner F.O."/>
            <person name="Brachmann A."/>
            <person name="Schuler D."/>
        </authorList>
    </citation>
    <scope>NUCLEOTIDE SEQUENCE [LARGE SCALE GENOMIC DNA]</scope>
    <source>
        <strain evidence="21">TM-1</strain>
    </source>
</reference>
<dbReference type="SUPFAM" id="SSF53955">
    <property type="entry name" value="Lysozyme-like"/>
    <property type="match status" value="1"/>
</dbReference>
<evidence type="ECO:0000259" key="20">
    <source>
        <dbReference type="Pfam" id="PF00912"/>
    </source>
</evidence>
<evidence type="ECO:0000256" key="13">
    <source>
        <dbReference type="ARBA" id="ARBA00023136"/>
    </source>
</evidence>
<dbReference type="InterPro" id="IPR036950">
    <property type="entry name" value="PBP_transglycosylase"/>
</dbReference>
<evidence type="ECO:0000256" key="8">
    <source>
        <dbReference type="ARBA" id="ARBA00022676"/>
    </source>
</evidence>
<evidence type="ECO:0000313" key="22">
    <source>
        <dbReference type="Proteomes" id="UP000033423"/>
    </source>
</evidence>
<keyword evidence="18" id="KW-1133">Transmembrane helix</keyword>
<comment type="subcellular location">
    <subcellularLocation>
        <location evidence="1">Cell membrane</location>
    </subcellularLocation>
</comment>
<protein>
    <submittedName>
        <fullName evidence="21">Penicillin-binding protein, 1A family</fullName>
    </submittedName>
</protein>
<accession>A0A0F3GX82</accession>
<dbReference type="FunFam" id="1.10.3810.10:FF:000001">
    <property type="entry name" value="Penicillin-binding protein 1A"/>
    <property type="match status" value="1"/>
</dbReference>
<evidence type="ECO:0000256" key="16">
    <source>
        <dbReference type="ARBA" id="ARBA00034000"/>
    </source>
</evidence>
<keyword evidence="6" id="KW-0121">Carboxypeptidase</keyword>
<evidence type="ECO:0000313" key="21">
    <source>
        <dbReference type="EMBL" id="KJU86506.1"/>
    </source>
</evidence>
<evidence type="ECO:0000256" key="11">
    <source>
        <dbReference type="ARBA" id="ARBA00022960"/>
    </source>
</evidence>
<evidence type="ECO:0000256" key="2">
    <source>
        <dbReference type="ARBA" id="ARBA00004752"/>
    </source>
</evidence>
<dbReference type="InterPro" id="IPR050396">
    <property type="entry name" value="Glycosyltr_51/Transpeptidase"/>
</dbReference>
<dbReference type="InterPro" id="IPR001460">
    <property type="entry name" value="PCN-bd_Tpept"/>
</dbReference>
<evidence type="ECO:0000256" key="1">
    <source>
        <dbReference type="ARBA" id="ARBA00004236"/>
    </source>
</evidence>
<comment type="pathway">
    <text evidence="2">Cell wall biogenesis; peptidoglycan biosynthesis.</text>
</comment>
<dbReference type="InterPro" id="IPR023346">
    <property type="entry name" value="Lysozyme-like_dom_sf"/>
</dbReference>
<dbReference type="Pfam" id="PF00905">
    <property type="entry name" value="Transpeptidase"/>
    <property type="match status" value="1"/>
</dbReference>
<dbReference type="Pfam" id="PF00912">
    <property type="entry name" value="Transgly"/>
    <property type="match status" value="1"/>
</dbReference>
<comment type="catalytic activity">
    <reaction evidence="17">
        <text>[GlcNAc-(1-&gt;4)-Mur2Ac(oyl-L-Ala-gamma-D-Glu-L-Lys-D-Ala-D-Ala)](n)-di-trans,octa-cis-undecaprenyl diphosphate + beta-D-GlcNAc-(1-&gt;4)-Mur2Ac(oyl-L-Ala-gamma-D-Glu-L-Lys-D-Ala-D-Ala)-di-trans,octa-cis-undecaprenyl diphosphate = [GlcNAc-(1-&gt;4)-Mur2Ac(oyl-L-Ala-gamma-D-Glu-L-Lys-D-Ala-D-Ala)](n+1)-di-trans,octa-cis-undecaprenyl diphosphate + di-trans,octa-cis-undecaprenyl diphosphate + H(+)</text>
        <dbReference type="Rhea" id="RHEA:23708"/>
        <dbReference type="Rhea" id="RHEA-COMP:9602"/>
        <dbReference type="Rhea" id="RHEA-COMP:9603"/>
        <dbReference type="ChEBI" id="CHEBI:15378"/>
        <dbReference type="ChEBI" id="CHEBI:58405"/>
        <dbReference type="ChEBI" id="CHEBI:60033"/>
        <dbReference type="ChEBI" id="CHEBI:78435"/>
        <dbReference type="EC" id="2.4.99.28"/>
    </reaction>
</comment>
<dbReference type="GO" id="GO:0009252">
    <property type="term" value="P:peptidoglycan biosynthetic process"/>
    <property type="evidence" value="ECO:0007669"/>
    <property type="project" value="UniProtKB-KW"/>
</dbReference>
<keyword evidence="22" id="KW-1185">Reference proteome</keyword>
<dbReference type="Gene3D" id="1.10.3810.10">
    <property type="entry name" value="Biosynthetic peptidoglycan transglycosylase-like"/>
    <property type="match status" value="1"/>
</dbReference>
<evidence type="ECO:0000256" key="10">
    <source>
        <dbReference type="ARBA" id="ARBA00022801"/>
    </source>
</evidence>
<dbReference type="PANTHER" id="PTHR32282:SF11">
    <property type="entry name" value="PENICILLIN-BINDING PROTEIN 1B"/>
    <property type="match status" value="1"/>
</dbReference>
<dbReference type="GO" id="GO:0008360">
    <property type="term" value="P:regulation of cell shape"/>
    <property type="evidence" value="ECO:0007669"/>
    <property type="project" value="UniProtKB-KW"/>
</dbReference>
<evidence type="ECO:0000259" key="19">
    <source>
        <dbReference type="Pfam" id="PF00905"/>
    </source>
</evidence>
<dbReference type="EMBL" id="LACI01000565">
    <property type="protein sequence ID" value="KJU86506.1"/>
    <property type="molecule type" value="Genomic_DNA"/>
</dbReference>
<dbReference type="GO" id="GO:0071555">
    <property type="term" value="P:cell wall organization"/>
    <property type="evidence" value="ECO:0007669"/>
    <property type="project" value="UniProtKB-KW"/>
</dbReference>
<gene>
    <name evidence="21" type="ORF">MBAV_001295</name>
</gene>
<proteinExistence type="inferred from homology"/>
<evidence type="ECO:0000256" key="3">
    <source>
        <dbReference type="ARBA" id="ARBA00007090"/>
    </source>
</evidence>
<evidence type="ECO:0000256" key="17">
    <source>
        <dbReference type="ARBA" id="ARBA00049902"/>
    </source>
</evidence>
<comment type="similarity">
    <text evidence="4">In the N-terminal section; belongs to the glycosyltransferase 51 family.</text>
</comment>
<evidence type="ECO:0000256" key="4">
    <source>
        <dbReference type="ARBA" id="ARBA00007739"/>
    </source>
</evidence>
<keyword evidence="7" id="KW-0645">Protease</keyword>
<keyword evidence="8" id="KW-0328">Glycosyltransferase</keyword>
<comment type="caution">
    <text evidence="21">The sequence shown here is derived from an EMBL/GenBank/DDBJ whole genome shotgun (WGS) entry which is preliminary data.</text>
</comment>
<comment type="similarity">
    <text evidence="3">In the C-terminal section; belongs to the transpeptidase family.</text>
</comment>
<comment type="catalytic activity">
    <reaction evidence="16">
        <text>Preferential cleavage: (Ac)2-L-Lys-D-Ala-|-D-Ala. Also transpeptidation of peptidyl-alanyl moieties that are N-acyl substituents of D-alanine.</text>
        <dbReference type="EC" id="3.4.16.4"/>
    </reaction>
</comment>
<sequence>MVKGTAVKRKKTRGTITWVVAFILFASVLGFLGGFVFWTLSDLPRIKQLQEYSPLESSLVYSSDNELLAELFIERRTFVPYYKIPTHVKNAFIAVEDNRFYKHRGIDFVRVFGALIEDIKAMGFVQGGSTITQQLAKMLFLKPDRSIVRKVKEAALSIQIERHYTKDEIIGLYLNQAYFGTRAYGIEAAAFTYFGKTTENLNVAEAALMAAIPKAPSVYSPFKNPAKALNRRNYAIRKMYENGFINKTQYDAALKVPLPTLYNSRRYRAPYFIDYIRNELEDKYGDRLFTGGIKIYTTLDYRLQTIAETAVTNGINALVKRGRKNVQTALIAIELDTGTIKAMVGGTDFWDTQFNRVTQARRQPGSAFKPMVYLTAFNKGMSPDDTILDQEMSFPGKSKADVWVPRNYKRVYNGVVTLRYALSQSLNAATIYLGNQVGLSNVIETAGDIGIQSKIQPYMPSCLGASELTMIELAYAYCTMATGKRFENTAVDRIADRDGIVLEEFNFSGKDIISEDVVDKMRDVLGAVVQEGTGRRALVLNRPVYGKTGTTDDYTDAWFMGFDDNYIVGVWVGRDNHKPIGDKETGATAALPIWIDFMSHL</sequence>
<dbReference type="NCBIfam" id="TIGR02074">
    <property type="entry name" value="PBP_1a_fam"/>
    <property type="match status" value="1"/>
</dbReference>